<dbReference type="AlphaFoldDB" id="A0A5A7P4J4"/>
<sequence>MFENVLLFGLIHLRLASNGCNNFMQLAQLFIQNRVEYSISTSNVPPPGLARHQTLAAHHKLPPPSRQSHLPVEPESCCGGDRRTDGGRPRRKKNSGDHLRRATPPSRLRQS</sequence>
<dbReference type="Proteomes" id="UP000325081">
    <property type="component" value="Unassembled WGS sequence"/>
</dbReference>
<organism evidence="3 4">
    <name type="scientific">Striga asiatica</name>
    <name type="common">Asiatic witchweed</name>
    <name type="synonym">Buchnera asiatica</name>
    <dbReference type="NCBI Taxonomy" id="4170"/>
    <lineage>
        <taxon>Eukaryota</taxon>
        <taxon>Viridiplantae</taxon>
        <taxon>Streptophyta</taxon>
        <taxon>Embryophyta</taxon>
        <taxon>Tracheophyta</taxon>
        <taxon>Spermatophyta</taxon>
        <taxon>Magnoliopsida</taxon>
        <taxon>eudicotyledons</taxon>
        <taxon>Gunneridae</taxon>
        <taxon>Pentapetalae</taxon>
        <taxon>asterids</taxon>
        <taxon>lamiids</taxon>
        <taxon>Lamiales</taxon>
        <taxon>Orobanchaceae</taxon>
        <taxon>Buchnereae</taxon>
        <taxon>Striga</taxon>
    </lineage>
</organism>
<feature type="region of interest" description="Disordered" evidence="1">
    <location>
        <begin position="59"/>
        <end position="111"/>
    </location>
</feature>
<feature type="chain" id="PRO_5023032302" evidence="2">
    <location>
        <begin position="17"/>
        <end position="111"/>
    </location>
</feature>
<protein>
    <submittedName>
        <fullName evidence="3">Vacuolar H+/Ca2+ exchanger</fullName>
    </submittedName>
</protein>
<comment type="caution">
    <text evidence="3">The sequence shown here is derived from an EMBL/GenBank/DDBJ whole genome shotgun (WGS) entry which is preliminary data.</text>
</comment>
<evidence type="ECO:0000256" key="2">
    <source>
        <dbReference type="SAM" id="SignalP"/>
    </source>
</evidence>
<keyword evidence="2" id="KW-0732">Signal</keyword>
<accession>A0A5A7P4J4</accession>
<feature type="signal peptide" evidence="2">
    <location>
        <begin position="1"/>
        <end position="16"/>
    </location>
</feature>
<feature type="compositionally biased region" description="Basic and acidic residues" evidence="1">
    <location>
        <begin position="80"/>
        <end position="100"/>
    </location>
</feature>
<name>A0A5A7P4J4_STRAF</name>
<keyword evidence="4" id="KW-1185">Reference proteome</keyword>
<dbReference type="EMBL" id="BKCP01002113">
    <property type="protein sequence ID" value="GER27660.1"/>
    <property type="molecule type" value="Genomic_DNA"/>
</dbReference>
<evidence type="ECO:0000313" key="3">
    <source>
        <dbReference type="EMBL" id="GER27660.1"/>
    </source>
</evidence>
<proteinExistence type="predicted"/>
<evidence type="ECO:0000256" key="1">
    <source>
        <dbReference type="SAM" id="MobiDB-lite"/>
    </source>
</evidence>
<evidence type="ECO:0000313" key="4">
    <source>
        <dbReference type="Proteomes" id="UP000325081"/>
    </source>
</evidence>
<gene>
    <name evidence="3" type="ORF">STAS_03391</name>
</gene>
<reference evidence="4" key="1">
    <citation type="journal article" date="2019" name="Curr. Biol.">
        <title>Genome Sequence of Striga asiatica Provides Insight into the Evolution of Plant Parasitism.</title>
        <authorList>
            <person name="Yoshida S."/>
            <person name="Kim S."/>
            <person name="Wafula E.K."/>
            <person name="Tanskanen J."/>
            <person name="Kim Y.M."/>
            <person name="Honaas L."/>
            <person name="Yang Z."/>
            <person name="Spallek T."/>
            <person name="Conn C.E."/>
            <person name="Ichihashi Y."/>
            <person name="Cheong K."/>
            <person name="Cui S."/>
            <person name="Der J.P."/>
            <person name="Gundlach H."/>
            <person name="Jiao Y."/>
            <person name="Hori C."/>
            <person name="Ishida J.K."/>
            <person name="Kasahara H."/>
            <person name="Kiba T."/>
            <person name="Kim M.S."/>
            <person name="Koo N."/>
            <person name="Laohavisit A."/>
            <person name="Lee Y.H."/>
            <person name="Lumba S."/>
            <person name="McCourt P."/>
            <person name="Mortimer J.C."/>
            <person name="Mutuku J.M."/>
            <person name="Nomura T."/>
            <person name="Sasaki-Sekimoto Y."/>
            <person name="Seto Y."/>
            <person name="Wang Y."/>
            <person name="Wakatake T."/>
            <person name="Sakakibara H."/>
            <person name="Demura T."/>
            <person name="Yamaguchi S."/>
            <person name="Yoneyama K."/>
            <person name="Manabe R.I."/>
            <person name="Nelson D.C."/>
            <person name="Schulman A.H."/>
            <person name="Timko M.P."/>
            <person name="dePamphilis C.W."/>
            <person name="Choi D."/>
            <person name="Shirasu K."/>
        </authorList>
    </citation>
    <scope>NUCLEOTIDE SEQUENCE [LARGE SCALE GENOMIC DNA]</scope>
    <source>
        <strain evidence="4">cv. UVA1</strain>
    </source>
</reference>